<accession>A0A2P6RQW0</accession>
<sequence length="115" mass="12251">MTMVSSATLFFCSHILLLAVTQSLPQPSFSAYSCSNGKGHYTANSTYQTNLDTLLSTIVSTNGNGYGFYNSSYAENSSNQVYAAGLCRGDLLEAGAEPHIGQLGHLPRLSFSCLP</sequence>
<dbReference type="Proteomes" id="UP000238479">
    <property type="component" value="Chromosome 2"/>
</dbReference>
<name>A0A2P6RQW0_ROSCH</name>
<evidence type="ECO:0000259" key="4">
    <source>
        <dbReference type="PROSITE" id="PS51473"/>
    </source>
</evidence>
<dbReference type="Gramene" id="PRQ48800">
    <property type="protein sequence ID" value="PRQ48800"/>
    <property type="gene ID" value="RchiOBHm_Chr2g0114791"/>
</dbReference>
<organism evidence="5 6">
    <name type="scientific">Rosa chinensis</name>
    <name type="common">China rose</name>
    <dbReference type="NCBI Taxonomy" id="74649"/>
    <lineage>
        <taxon>Eukaryota</taxon>
        <taxon>Viridiplantae</taxon>
        <taxon>Streptophyta</taxon>
        <taxon>Embryophyta</taxon>
        <taxon>Tracheophyta</taxon>
        <taxon>Spermatophyta</taxon>
        <taxon>Magnoliopsida</taxon>
        <taxon>eudicotyledons</taxon>
        <taxon>Gunneridae</taxon>
        <taxon>Pentapetalae</taxon>
        <taxon>rosids</taxon>
        <taxon>fabids</taxon>
        <taxon>Rosales</taxon>
        <taxon>Rosaceae</taxon>
        <taxon>Rosoideae</taxon>
        <taxon>Rosoideae incertae sedis</taxon>
        <taxon>Rosa</taxon>
    </lineage>
</organism>
<proteinExistence type="predicted"/>
<dbReference type="PANTHER" id="PTHR32099:SF103">
    <property type="entry name" value="GNK2-HOMOLOGOUS DOMAIN-CONTAINING PROTEIN"/>
    <property type="match status" value="1"/>
</dbReference>
<evidence type="ECO:0000313" key="6">
    <source>
        <dbReference type="Proteomes" id="UP000238479"/>
    </source>
</evidence>
<evidence type="ECO:0000256" key="1">
    <source>
        <dbReference type="ARBA" id="ARBA00022729"/>
    </source>
</evidence>
<dbReference type="CDD" id="cd23509">
    <property type="entry name" value="Gnk2-like"/>
    <property type="match status" value="1"/>
</dbReference>
<dbReference type="InterPro" id="IPR002902">
    <property type="entry name" value="GNK2"/>
</dbReference>
<dbReference type="Pfam" id="PF01657">
    <property type="entry name" value="Stress-antifung"/>
    <property type="match status" value="1"/>
</dbReference>
<dbReference type="InterPro" id="IPR038408">
    <property type="entry name" value="GNK2_sf"/>
</dbReference>
<dbReference type="EMBL" id="PDCK01000040">
    <property type="protein sequence ID" value="PRQ48800.1"/>
    <property type="molecule type" value="Genomic_DNA"/>
</dbReference>
<keyword evidence="2" id="KW-0677">Repeat</keyword>
<feature type="signal peptide" evidence="3">
    <location>
        <begin position="1"/>
        <end position="30"/>
    </location>
</feature>
<dbReference type="PANTHER" id="PTHR32099">
    <property type="entry name" value="CYSTEINE-RICH REPEAT SECRETORY PROTEIN"/>
    <property type="match status" value="1"/>
</dbReference>
<keyword evidence="1 3" id="KW-0732">Signal</keyword>
<gene>
    <name evidence="5" type="ORF">RchiOBHm_Chr2g0114791</name>
</gene>
<keyword evidence="6" id="KW-1185">Reference proteome</keyword>
<evidence type="ECO:0000256" key="3">
    <source>
        <dbReference type="SAM" id="SignalP"/>
    </source>
</evidence>
<evidence type="ECO:0000256" key="2">
    <source>
        <dbReference type="ARBA" id="ARBA00022737"/>
    </source>
</evidence>
<evidence type="ECO:0000313" key="5">
    <source>
        <dbReference type="EMBL" id="PRQ48800.1"/>
    </source>
</evidence>
<reference evidence="5 6" key="1">
    <citation type="journal article" date="2018" name="Nat. Genet.">
        <title>The Rosa genome provides new insights in the design of modern roses.</title>
        <authorList>
            <person name="Bendahmane M."/>
        </authorList>
    </citation>
    <scope>NUCLEOTIDE SEQUENCE [LARGE SCALE GENOMIC DNA]</scope>
    <source>
        <strain evidence="6">cv. Old Blush</strain>
    </source>
</reference>
<dbReference type="PROSITE" id="PS51473">
    <property type="entry name" value="GNK2"/>
    <property type="match status" value="1"/>
</dbReference>
<dbReference type="AlphaFoldDB" id="A0A2P6RQW0"/>
<comment type="caution">
    <text evidence="5">The sequence shown here is derived from an EMBL/GenBank/DDBJ whole genome shotgun (WGS) entry which is preliminary data.</text>
</comment>
<feature type="domain" description="Gnk2-homologous" evidence="4">
    <location>
        <begin position="29"/>
        <end position="115"/>
    </location>
</feature>
<feature type="chain" id="PRO_5015171932" evidence="3">
    <location>
        <begin position="31"/>
        <end position="115"/>
    </location>
</feature>
<dbReference type="Gene3D" id="3.30.430.20">
    <property type="entry name" value="Gnk2 domain, C-X8-C-X2-C motif"/>
    <property type="match status" value="1"/>
</dbReference>
<protein>
    <submittedName>
        <fullName evidence="5">Putative Gnk2-like domain-containing protein</fullName>
    </submittedName>
</protein>